<evidence type="ECO:0000313" key="1">
    <source>
        <dbReference type="EMBL" id="XCH40586.1"/>
    </source>
</evidence>
<dbReference type="EMBL" id="PP856722">
    <property type="protein sequence ID" value="XCH40586.1"/>
    <property type="molecule type" value="Genomic_DNA"/>
</dbReference>
<name>A0AAU8GHW5_9CAUD</name>
<accession>A0AAU8GHW5</accession>
<gene>
    <name evidence="1" type="ORF">YRYPWZST_CDS0185</name>
</gene>
<sequence>MGYPGTVLHRKCPSLGNTPPNSYNNKYSISSPLPRPASCGAFLFVVHSNSSIY</sequence>
<protein>
    <submittedName>
        <fullName evidence="1">Uncharacterized protein</fullName>
    </submittedName>
</protein>
<organism evidence="1">
    <name type="scientific">Salmonella phage vB_SEnST11_KE23</name>
    <dbReference type="NCBI Taxonomy" id="3161174"/>
    <lineage>
        <taxon>Viruses</taxon>
        <taxon>Duplodnaviria</taxon>
        <taxon>Heunggongvirae</taxon>
        <taxon>Uroviricota</taxon>
        <taxon>Caudoviricetes</taxon>
        <taxon>Vequintavirinae</taxon>
        <taxon>Seunavirus</taxon>
    </lineage>
</organism>
<proteinExistence type="predicted"/>
<reference evidence="1" key="1">
    <citation type="submission" date="2024-05" db="EMBL/GenBank/DDBJ databases">
        <authorList>
            <person name="Mugo M.M."/>
            <person name="Musyoki A.M."/>
            <person name="Makumi A.M."/>
            <person name="Mutai I."/>
            <person name="Drechsel O."/>
            <person name="Kering K.K."/>
            <person name="Muturi P."/>
            <person name="Mbae C.K."/>
            <person name="Kariuki S.M."/>
        </authorList>
    </citation>
    <scope>NUCLEOTIDE SEQUENCE</scope>
</reference>